<proteinExistence type="inferred from homology"/>
<dbReference type="eggNOG" id="COG0542">
    <property type="taxonomic scope" value="Bacteria"/>
</dbReference>
<dbReference type="CDD" id="cd00009">
    <property type="entry name" value="AAA"/>
    <property type="match status" value="1"/>
</dbReference>
<dbReference type="SUPFAM" id="SSF52540">
    <property type="entry name" value="P-loop containing nucleoside triphosphate hydrolases"/>
    <property type="match status" value="2"/>
</dbReference>
<feature type="domain" description="Clp R" evidence="9">
    <location>
        <begin position="1"/>
        <end position="144"/>
    </location>
</feature>
<sequence length="758" mass="83895">MLSKALETTISRVFDRSRRQRYEFVTLEALTHALLEDPDARAVLEGCNANISQLAVDLENHIRHTTPRIPENDARETQPTLGFQRVLQRAVMQVQSAQRNEVSGAHVLAALFAEQDSHTVHLLHKAGVTRLDVINFISHGLTQEAPAASEAPSEKEREKPEVTDENSFENFVINLNQLARDGKIDPLIGRGPEIERVQQILCRRRKNNPLLVGEAGVGKTALAEGLARKIIEGEVPETLKDAVVYSLDLGSLVAGTKYRGDFEKRLKVVLKRIKSLPNAILFIDEIHTLIGAGSASGGSMDASNLIKPALANGDLRCIGSTTHQEYRAIFEKDAALTRRFQKLDVPEPSEHEAIAILQGLRSGYEKHHGVAYTDDALEAAVRLSNRHISDRHLPDKAIDVIDEAGAQHRLIEPTPESNLITAAEIERVVAKIARIPERSVSTSDREVLRHLDRNLNMVVFGQEDAIEQITTSIRMARSGLRTADKPIGSYLFAGPTGVGKTEVSKQLARLLGIKLVRFDMSEYMERHSVSRLIGAPPGYVGFDEGGLLTEAINKTPHAVLLLDEIEKAHPDVFNVLLQVMDNGALTDTNGRKVDFRHVILIMTSNMGAEMLARNSMGFVTQDHSPDGMDAIKRGFTPEFRNRLDAIVQFKALAPRQIANVVDKLLLELEQQLEEKKVRLVVDDEVRQWLGREGYDEILGARPMARLIQEKIKRPLAEELLFGELAEHGGTVRFSLDEAGVPALTIQPAEEALTEDSPG</sequence>
<keyword evidence="5 7" id="KW-0143">Chaperone</keyword>
<dbReference type="NCBIfam" id="TIGR02639">
    <property type="entry name" value="ClpA"/>
    <property type="match status" value="1"/>
</dbReference>
<name>D0L1L1_HALNC</name>
<accession>D0L1L1</accession>
<dbReference type="InterPro" id="IPR003593">
    <property type="entry name" value="AAA+_ATPase"/>
</dbReference>
<dbReference type="CDD" id="cd19499">
    <property type="entry name" value="RecA-like_ClpB_Hsp104-like"/>
    <property type="match status" value="1"/>
</dbReference>
<dbReference type="Pfam" id="PF07724">
    <property type="entry name" value="AAA_2"/>
    <property type="match status" value="1"/>
</dbReference>
<dbReference type="PROSITE" id="PS51903">
    <property type="entry name" value="CLP_R"/>
    <property type="match status" value="1"/>
</dbReference>
<dbReference type="GO" id="GO:0016887">
    <property type="term" value="F:ATP hydrolysis activity"/>
    <property type="evidence" value="ECO:0007669"/>
    <property type="project" value="InterPro"/>
</dbReference>
<dbReference type="OrthoDB" id="9803641at2"/>
<dbReference type="GO" id="GO:0005737">
    <property type="term" value="C:cytoplasm"/>
    <property type="evidence" value="ECO:0007669"/>
    <property type="project" value="TreeGrafter"/>
</dbReference>
<keyword evidence="10" id="KW-0645">Protease</keyword>
<comment type="similarity">
    <text evidence="1 7">Belongs to the ClpA/ClpB family.</text>
</comment>
<evidence type="ECO:0000259" key="9">
    <source>
        <dbReference type="PROSITE" id="PS51903"/>
    </source>
</evidence>
<dbReference type="GO" id="GO:0006508">
    <property type="term" value="P:proteolysis"/>
    <property type="evidence" value="ECO:0007669"/>
    <property type="project" value="UniProtKB-KW"/>
</dbReference>
<evidence type="ECO:0000256" key="7">
    <source>
        <dbReference type="RuleBase" id="RU004432"/>
    </source>
</evidence>
<dbReference type="KEGG" id="hna:Hneap_1761"/>
<evidence type="ECO:0000313" key="11">
    <source>
        <dbReference type="Proteomes" id="UP000009102"/>
    </source>
</evidence>
<evidence type="ECO:0000256" key="4">
    <source>
        <dbReference type="ARBA" id="ARBA00022840"/>
    </source>
</evidence>
<dbReference type="Gene3D" id="1.10.8.60">
    <property type="match status" value="2"/>
</dbReference>
<dbReference type="HOGENOM" id="CLU_005070_4_2_6"/>
<keyword evidence="10" id="KW-0378">Hydrolase</keyword>
<dbReference type="EMBL" id="CP001801">
    <property type="protein sequence ID" value="ACX96584.1"/>
    <property type="molecule type" value="Genomic_DNA"/>
</dbReference>
<organism evidence="10 11">
    <name type="scientific">Halothiobacillus neapolitanus (strain ATCC 23641 / DSM 15147 / CIP 104769 / NCIMB 8539 / c2)</name>
    <name type="common">Thiobacillus neapolitanus</name>
    <dbReference type="NCBI Taxonomy" id="555778"/>
    <lineage>
        <taxon>Bacteria</taxon>
        <taxon>Pseudomonadati</taxon>
        <taxon>Pseudomonadota</taxon>
        <taxon>Gammaproteobacteria</taxon>
        <taxon>Chromatiales</taxon>
        <taxon>Halothiobacillaceae</taxon>
        <taxon>Halothiobacillus</taxon>
    </lineage>
</organism>
<dbReference type="GO" id="GO:0043335">
    <property type="term" value="P:protein unfolding"/>
    <property type="evidence" value="ECO:0007669"/>
    <property type="project" value="InterPro"/>
</dbReference>
<dbReference type="GO" id="GO:0005524">
    <property type="term" value="F:ATP binding"/>
    <property type="evidence" value="ECO:0007669"/>
    <property type="project" value="UniProtKB-KW"/>
</dbReference>
<dbReference type="STRING" id="555778.Hneap_1761"/>
<dbReference type="InterPro" id="IPR003959">
    <property type="entry name" value="ATPase_AAA_core"/>
</dbReference>
<evidence type="ECO:0000256" key="1">
    <source>
        <dbReference type="ARBA" id="ARBA00008675"/>
    </source>
</evidence>
<dbReference type="Pfam" id="PF02861">
    <property type="entry name" value="Clp_N"/>
    <property type="match status" value="1"/>
</dbReference>
<dbReference type="AlphaFoldDB" id="D0L1L1"/>
<dbReference type="InterPro" id="IPR004176">
    <property type="entry name" value="Clp_R_N"/>
</dbReference>
<dbReference type="PRINTS" id="PR00300">
    <property type="entry name" value="CLPPROTEASEA"/>
</dbReference>
<evidence type="ECO:0000256" key="2">
    <source>
        <dbReference type="ARBA" id="ARBA00022737"/>
    </source>
</evidence>
<dbReference type="Pfam" id="PF17871">
    <property type="entry name" value="AAA_lid_9"/>
    <property type="match status" value="1"/>
</dbReference>
<dbReference type="GO" id="GO:0008233">
    <property type="term" value="F:peptidase activity"/>
    <property type="evidence" value="ECO:0007669"/>
    <property type="project" value="UniProtKB-KW"/>
</dbReference>
<gene>
    <name evidence="10" type="ordered locus">Hneap_1761</name>
</gene>
<keyword evidence="2 6" id="KW-0677">Repeat</keyword>
<dbReference type="Gene3D" id="3.40.50.300">
    <property type="entry name" value="P-loop containing nucleotide triphosphate hydrolases"/>
    <property type="match status" value="2"/>
</dbReference>
<feature type="compositionally biased region" description="Basic and acidic residues" evidence="8">
    <location>
        <begin position="152"/>
        <end position="162"/>
    </location>
</feature>
<evidence type="ECO:0000256" key="8">
    <source>
        <dbReference type="SAM" id="MobiDB-lite"/>
    </source>
</evidence>
<evidence type="ECO:0000256" key="5">
    <source>
        <dbReference type="ARBA" id="ARBA00023186"/>
    </source>
</evidence>
<keyword evidence="3 7" id="KW-0547">Nucleotide-binding</keyword>
<dbReference type="SMART" id="SM00382">
    <property type="entry name" value="AAA"/>
    <property type="match status" value="2"/>
</dbReference>
<dbReference type="PROSITE" id="PS00870">
    <property type="entry name" value="CLPAB_1"/>
    <property type="match status" value="1"/>
</dbReference>
<feature type="region of interest" description="Disordered" evidence="8">
    <location>
        <begin position="144"/>
        <end position="163"/>
    </location>
</feature>
<dbReference type="Pfam" id="PF00004">
    <property type="entry name" value="AAA"/>
    <property type="match status" value="1"/>
</dbReference>
<dbReference type="FunFam" id="3.40.50.300:FF:000025">
    <property type="entry name" value="ATP-dependent Clp protease subunit"/>
    <property type="match status" value="1"/>
</dbReference>
<dbReference type="Pfam" id="PF10431">
    <property type="entry name" value="ClpB_D2-small"/>
    <property type="match status" value="1"/>
</dbReference>
<dbReference type="InterPro" id="IPR041546">
    <property type="entry name" value="ClpA/ClpB_AAA_lid"/>
</dbReference>
<dbReference type="InterPro" id="IPR018368">
    <property type="entry name" value="ClpA/B_CS1"/>
</dbReference>
<reference evidence="10 11" key="1">
    <citation type="submission" date="2009-10" db="EMBL/GenBank/DDBJ databases">
        <title>Complete sequence of Halothiobacillus neapolitanus c2.</title>
        <authorList>
            <consortium name="US DOE Joint Genome Institute"/>
            <person name="Lucas S."/>
            <person name="Copeland A."/>
            <person name="Lapidus A."/>
            <person name="Glavina del Rio T."/>
            <person name="Tice H."/>
            <person name="Bruce D."/>
            <person name="Goodwin L."/>
            <person name="Pitluck S."/>
            <person name="Davenport K."/>
            <person name="Brettin T."/>
            <person name="Detter J.C."/>
            <person name="Han C."/>
            <person name="Tapia R."/>
            <person name="Larimer F."/>
            <person name="Land M."/>
            <person name="Hauser L."/>
            <person name="Kyrpides N."/>
            <person name="Mikhailova N."/>
            <person name="Kerfeld C."/>
            <person name="Cannon G."/>
            <person name="Heinhort S."/>
        </authorList>
    </citation>
    <scope>NUCLEOTIDE SEQUENCE [LARGE SCALE GENOMIC DNA]</scope>
    <source>
        <strain evidence="11">ATCC 23641 / c2</strain>
    </source>
</reference>
<dbReference type="InterPro" id="IPR036628">
    <property type="entry name" value="Clp_N_dom_sf"/>
</dbReference>
<protein>
    <submittedName>
        <fullName evidence="10">ATP-dependent Clp protease, ATP-binding subunit clpA</fullName>
    </submittedName>
</protein>
<dbReference type="InterPro" id="IPR028299">
    <property type="entry name" value="ClpA/B_CS2"/>
</dbReference>
<dbReference type="InterPro" id="IPR013461">
    <property type="entry name" value="ClpA"/>
</dbReference>
<dbReference type="InterPro" id="IPR001270">
    <property type="entry name" value="ClpA/B"/>
</dbReference>
<dbReference type="SMART" id="SM01086">
    <property type="entry name" value="ClpB_D2-small"/>
    <property type="match status" value="1"/>
</dbReference>
<dbReference type="GO" id="GO:0034605">
    <property type="term" value="P:cellular response to heat"/>
    <property type="evidence" value="ECO:0007669"/>
    <property type="project" value="TreeGrafter"/>
</dbReference>
<keyword evidence="11" id="KW-1185">Reference proteome</keyword>
<keyword evidence="4 7" id="KW-0067">ATP-binding</keyword>
<dbReference type="InterPro" id="IPR027417">
    <property type="entry name" value="P-loop_NTPase"/>
</dbReference>
<dbReference type="SUPFAM" id="SSF81923">
    <property type="entry name" value="Double Clp-N motif"/>
    <property type="match status" value="1"/>
</dbReference>
<dbReference type="Proteomes" id="UP000009102">
    <property type="component" value="Chromosome"/>
</dbReference>
<dbReference type="InterPro" id="IPR050130">
    <property type="entry name" value="ClpA_ClpB"/>
</dbReference>
<dbReference type="RefSeq" id="WP_012824617.1">
    <property type="nucleotide sequence ID" value="NC_013422.1"/>
</dbReference>
<evidence type="ECO:0000256" key="6">
    <source>
        <dbReference type="PROSITE-ProRule" id="PRU01251"/>
    </source>
</evidence>
<dbReference type="PROSITE" id="PS00871">
    <property type="entry name" value="CLPAB_2"/>
    <property type="match status" value="1"/>
</dbReference>
<evidence type="ECO:0000313" key="10">
    <source>
        <dbReference type="EMBL" id="ACX96584.1"/>
    </source>
</evidence>
<dbReference type="PANTHER" id="PTHR11638:SF111">
    <property type="entry name" value="ATP-DEPENDENT CLP PROTEASE ATP-BINDING SUBUNIT CLPA"/>
    <property type="match status" value="1"/>
</dbReference>
<dbReference type="PANTHER" id="PTHR11638">
    <property type="entry name" value="ATP-DEPENDENT CLP PROTEASE"/>
    <property type="match status" value="1"/>
</dbReference>
<dbReference type="Gene3D" id="1.10.1780.10">
    <property type="entry name" value="Clp, N-terminal domain"/>
    <property type="match status" value="1"/>
</dbReference>
<evidence type="ECO:0000256" key="3">
    <source>
        <dbReference type="ARBA" id="ARBA00022741"/>
    </source>
</evidence>
<dbReference type="InterPro" id="IPR019489">
    <property type="entry name" value="Clp_ATPase_C"/>
</dbReference>